<sequence>METKLNYKRTFLIGLAFLSICSFWQMYDNIIPLILQNTYHLGETMTGAVMALDNVLAIFLLPVFGALSDKVHTKLGRRMPFIVAGTILAVIFMMLLPMIDNAEKARWNTGESFSNQVIFLAVLFFTLVSMGLYRSPAVALMPDVTPNHLRSRANAVINLMGAVGGVYALIMIKVLVGKGETPDYLPLFASIAAVMAIAVGILVITIRENKLREEVEKAEAANAGTIEEKAMAEGVEAAGEIEAVGDTGEIKSFDGKKQTGKTEGTKGMPKEVKRSMYFMLASIFLWFTAYNAVTTAFSRYTKVVWKMEGGSFANCLMVATVAAILSYIPIGNISAKIGRKKTIMGGVLLMAACYGGAIFAREYHPIVNVAFALIGVAWAAINVNSYPMIVAMSSGSDVGKFTGTYYTFSMAAQILTPVLSGFLLENVSYNTLFPYALFFSLMAFLTMTQVRHGDVKPQKKESILENFDVDD</sequence>
<accession>A0AAE3D790</accession>
<dbReference type="PANTHER" id="PTHR23528:SF1">
    <property type="entry name" value="MAJOR FACILITATOR SUPERFAMILY (MFS) PROFILE DOMAIN-CONTAINING PROTEIN"/>
    <property type="match status" value="1"/>
</dbReference>
<feature type="transmembrane region" description="Helical" evidence="6">
    <location>
        <begin position="79"/>
        <end position="96"/>
    </location>
</feature>
<dbReference type="Proteomes" id="UP001197795">
    <property type="component" value="Unassembled WGS sequence"/>
</dbReference>
<keyword evidence="4 6" id="KW-1133">Transmembrane helix</keyword>
<comment type="subcellular location">
    <subcellularLocation>
        <location evidence="1">Cell membrane</location>
        <topology evidence="1">Multi-pass membrane protein</topology>
    </subcellularLocation>
</comment>
<evidence type="ECO:0000256" key="4">
    <source>
        <dbReference type="ARBA" id="ARBA00022989"/>
    </source>
</evidence>
<feature type="transmembrane region" description="Helical" evidence="6">
    <location>
        <begin position="7"/>
        <end position="27"/>
    </location>
</feature>
<keyword evidence="5 6" id="KW-0472">Membrane</keyword>
<feature type="domain" description="Major facilitator superfamily (MFS) profile" evidence="7">
    <location>
        <begin position="1"/>
        <end position="210"/>
    </location>
</feature>
<evidence type="ECO:0000313" key="9">
    <source>
        <dbReference type="Proteomes" id="UP001197795"/>
    </source>
</evidence>
<evidence type="ECO:0000259" key="7">
    <source>
        <dbReference type="PROSITE" id="PS50850"/>
    </source>
</evidence>
<evidence type="ECO:0000256" key="3">
    <source>
        <dbReference type="ARBA" id="ARBA00022692"/>
    </source>
</evidence>
<evidence type="ECO:0000256" key="6">
    <source>
        <dbReference type="SAM" id="Phobius"/>
    </source>
</evidence>
<evidence type="ECO:0000313" key="8">
    <source>
        <dbReference type="EMBL" id="MCC2120388.1"/>
    </source>
</evidence>
<keyword evidence="3 6" id="KW-0812">Transmembrane</keyword>
<keyword evidence="2" id="KW-0813">Transport</keyword>
<keyword evidence="9" id="KW-1185">Reference proteome</keyword>
<gene>
    <name evidence="8" type="ORF">LKD75_12455</name>
</gene>
<feature type="transmembrane region" description="Helical" evidence="6">
    <location>
        <begin position="116"/>
        <end position="133"/>
    </location>
</feature>
<feature type="transmembrane region" description="Helical" evidence="6">
    <location>
        <begin position="184"/>
        <end position="204"/>
    </location>
</feature>
<name>A0AAE3D790_9FIRM</name>
<feature type="transmembrane region" description="Helical" evidence="6">
    <location>
        <begin position="405"/>
        <end position="424"/>
    </location>
</feature>
<dbReference type="AlphaFoldDB" id="A0AAE3D790"/>
<feature type="domain" description="Major facilitator superfamily (MFS) profile" evidence="7">
    <location>
        <begin position="275"/>
        <end position="471"/>
    </location>
</feature>
<dbReference type="InterPro" id="IPR020846">
    <property type="entry name" value="MFS_dom"/>
</dbReference>
<organism evidence="8 9">
    <name type="scientific">Waltera acetigignens</name>
    <dbReference type="NCBI Taxonomy" id="2981769"/>
    <lineage>
        <taxon>Bacteria</taxon>
        <taxon>Bacillati</taxon>
        <taxon>Bacillota</taxon>
        <taxon>Clostridia</taxon>
        <taxon>Lachnospirales</taxon>
        <taxon>Lachnospiraceae</taxon>
        <taxon>Waltera</taxon>
    </lineage>
</organism>
<feature type="transmembrane region" description="Helical" evidence="6">
    <location>
        <begin position="153"/>
        <end position="172"/>
    </location>
</feature>
<evidence type="ECO:0000256" key="5">
    <source>
        <dbReference type="ARBA" id="ARBA00023136"/>
    </source>
</evidence>
<reference evidence="8 9" key="1">
    <citation type="submission" date="2021-10" db="EMBL/GenBank/DDBJ databases">
        <title>Anaerobic single-cell dispensing facilitates the cultivation of human gut bacteria.</title>
        <authorList>
            <person name="Afrizal A."/>
        </authorList>
    </citation>
    <scope>NUCLEOTIDE SEQUENCE [LARGE SCALE GENOMIC DNA]</scope>
    <source>
        <strain evidence="8 9">CLA-AA-H273</strain>
    </source>
</reference>
<dbReference type="GO" id="GO:0022857">
    <property type="term" value="F:transmembrane transporter activity"/>
    <property type="evidence" value="ECO:0007669"/>
    <property type="project" value="InterPro"/>
</dbReference>
<dbReference type="EMBL" id="JAJEPV010000031">
    <property type="protein sequence ID" value="MCC2120388.1"/>
    <property type="molecule type" value="Genomic_DNA"/>
</dbReference>
<dbReference type="Gene3D" id="1.20.1250.20">
    <property type="entry name" value="MFS general substrate transporter like domains"/>
    <property type="match status" value="2"/>
</dbReference>
<feature type="transmembrane region" description="Helical" evidence="6">
    <location>
        <begin position="47"/>
        <end position="67"/>
    </location>
</feature>
<feature type="transmembrane region" description="Helical" evidence="6">
    <location>
        <begin position="430"/>
        <end position="450"/>
    </location>
</feature>
<feature type="transmembrane region" description="Helical" evidence="6">
    <location>
        <begin position="366"/>
        <end position="384"/>
    </location>
</feature>
<comment type="caution">
    <text evidence="8">The sequence shown here is derived from an EMBL/GenBank/DDBJ whole genome shotgun (WGS) entry which is preliminary data.</text>
</comment>
<dbReference type="PROSITE" id="PS50850">
    <property type="entry name" value="MFS"/>
    <property type="match status" value="2"/>
</dbReference>
<dbReference type="RefSeq" id="WP_227733571.1">
    <property type="nucleotide sequence ID" value="NZ_JAJEPV010000031.1"/>
</dbReference>
<evidence type="ECO:0000256" key="1">
    <source>
        <dbReference type="ARBA" id="ARBA00004651"/>
    </source>
</evidence>
<evidence type="ECO:0000256" key="2">
    <source>
        <dbReference type="ARBA" id="ARBA00022448"/>
    </source>
</evidence>
<dbReference type="GO" id="GO:0005886">
    <property type="term" value="C:plasma membrane"/>
    <property type="evidence" value="ECO:0007669"/>
    <property type="project" value="UniProtKB-SubCell"/>
</dbReference>
<dbReference type="Pfam" id="PF07690">
    <property type="entry name" value="MFS_1"/>
    <property type="match status" value="1"/>
</dbReference>
<dbReference type="PANTHER" id="PTHR23528">
    <property type="match status" value="1"/>
</dbReference>
<dbReference type="InterPro" id="IPR036259">
    <property type="entry name" value="MFS_trans_sf"/>
</dbReference>
<dbReference type="InterPro" id="IPR011701">
    <property type="entry name" value="MFS"/>
</dbReference>
<proteinExistence type="predicted"/>
<dbReference type="SUPFAM" id="SSF103473">
    <property type="entry name" value="MFS general substrate transporter"/>
    <property type="match status" value="2"/>
</dbReference>
<protein>
    <submittedName>
        <fullName evidence="8">MFS transporter</fullName>
    </submittedName>
</protein>
<feature type="transmembrane region" description="Helical" evidence="6">
    <location>
        <begin position="309"/>
        <end position="330"/>
    </location>
</feature>
<feature type="transmembrane region" description="Helical" evidence="6">
    <location>
        <begin position="276"/>
        <end position="297"/>
    </location>
</feature>